<name>A0A1Y1YU08_9PLEO</name>
<keyword evidence="4" id="KW-1185">Reference proteome</keyword>
<feature type="transmembrane region" description="Helical" evidence="2">
    <location>
        <begin position="154"/>
        <end position="177"/>
    </location>
</feature>
<proteinExistence type="predicted"/>
<dbReference type="AlphaFoldDB" id="A0A1Y1YU08"/>
<dbReference type="Proteomes" id="UP000193144">
    <property type="component" value="Unassembled WGS sequence"/>
</dbReference>
<sequence length="370" mass="40725">MFFNLCRLYDICTMASQHHSQSPPHSHSQSQSNQTRNPIRAAANPLPQYPQHSSTPTIRVGLPYKSHPLYRLRITTVWTNIIGAFLNLLALGSLTYYSDTGAPFVISLILQFISCAFCLHDLIYYAATQLSLRRVQATDDPTSPPAPKWPSKRLLIGDALLAIALQWLFWIAFITIASGYRSSYGNERVVAQAYANLANLALSVMHAVAFWKELMARKKEQWRQEVNVEGIPCGDCGGVVRMVGERDGELDVEAEAPIRTPLLSRLGGGKITLPKWARGPKAARYTDIDEDDDRDVENEAGMESAERDLREDERLLDTPDESTSGTAIGAGGPSSLGYGTMGQSVDSVSSVSETVVKKVDKGKKRVVAVE</sequence>
<feature type="transmembrane region" description="Helical" evidence="2">
    <location>
        <begin position="77"/>
        <end position="98"/>
    </location>
</feature>
<feature type="transmembrane region" description="Helical" evidence="2">
    <location>
        <begin position="189"/>
        <end position="211"/>
    </location>
</feature>
<keyword evidence="2" id="KW-0472">Membrane</keyword>
<feature type="region of interest" description="Disordered" evidence="1">
    <location>
        <begin position="284"/>
        <end position="344"/>
    </location>
</feature>
<keyword evidence="2" id="KW-1133">Transmembrane helix</keyword>
<comment type="caution">
    <text evidence="3">The sequence shown here is derived from an EMBL/GenBank/DDBJ whole genome shotgun (WGS) entry which is preliminary data.</text>
</comment>
<evidence type="ECO:0000313" key="4">
    <source>
        <dbReference type="Proteomes" id="UP000193144"/>
    </source>
</evidence>
<evidence type="ECO:0000256" key="1">
    <source>
        <dbReference type="SAM" id="MobiDB-lite"/>
    </source>
</evidence>
<accession>A0A1Y1YU08</accession>
<feature type="transmembrane region" description="Helical" evidence="2">
    <location>
        <begin position="104"/>
        <end position="127"/>
    </location>
</feature>
<reference evidence="3 4" key="1">
    <citation type="submission" date="2016-07" db="EMBL/GenBank/DDBJ databases">
        <title>Pervasive Adenine N6-methylation of Active Genes in Fungi.</title>
        <authorList>
            <consortium name="DOE Joint Genome Institute"/>
            <person name="Mondo S.J."/>
            <person name="Dannebaum R.O."/>
            <person name="Kuo R.C."/>
            <person name="Labutti K."/>
            <person name="Haridas S."/>
            <person name="Kuo A."/>
            <person name="Salamov A."/>
            <person name="Ahrendt S.R."/>
            <person name="Lipzen A."/>
            <person name="Sullivan W."/>
            <person name="Andreopoulos W.B."/>
            <person name="Clum A."/>
            <person name="Lindquist E."/>
            <person name="Daum C."/>
            <person name="Ramamoorthy G.K."/>
            <person name="Gryganskyi A."/>
            <person name="Culley D."/>
            <person name="Magnuson J.K."/>
            <person name="James T.Y."/>
            <person name="O'Malley M.A."/>
            <person name="Stajich J.E."/>
            <person name="Spatafora J.W."/>
            <person name="Visel A."/>
            <person name="Grigoriev I.V."/>
        </authorList>
    </citation>
    <scope>NUCLEOTIDE SEQUENCE [LARGE SCALE GENOMIC DNA]</scope>
    <source>
        <strain evidence="3 4">CBS 115471</strain>
    </source>
</reference>
<feature type="compositionally biased region" description="Basic and acidic residues" evidence="1">
    <location>
        <begin position="304"/>
        <end position="317"/>
    </location>
</feature>
<protein>
    <submittedName>
        <fullName evidence="3">Uncharacterized protein</fullName>
    </submittedName>
</protein>
<organism evidence="3 4">
    <name type="scientific">Clohesyomyces aquaticus</name>
    <dbReference type="NCBI Taxonomy" id="1231657"/>
    <lineage>
        <taxon>Eukaryota</taxon>
        <taxon>Fungi</taxon>
        <taxon>Dikarya</taxon>
        <taxon>Ascomycota</taxon>
        <taxon>Pezizomycotina</taxon>
        <taxon>Dothideomycetes</taxon>
        <taxon>Pleosporomycetidae</taxon>
        <taxon>Pleosporales</taxon>
        <taxon>Lindgomycetaceae</taxon>
        <taxon>Clohesyomyces</taxon>
    </lineage>
</organism>
<evidence type="ECO:0000256" key="2">
    <source>
        <dbReference type="SAM" id="Phobius"/>
    </source>
</evidence>
<dbReference type="EMBL" id="MCFA01000175">
    <property type="protein sequence ID" value="ORY01055.1"/>
    <property type="molecule type" value="Genomic_DNA"/>
</dbReference>
<feature type="compositionally biased region" description="Acidic residues" evidence="1">
    <location>
        <begin position="288"/>
        <end position="300"/>
    </location>
</feature>
<gene>
    <name evidence="3" type="ORF">BCR34DRAFT_101316</name>
</gene>
<keyword evidence="2" id="KW-0812">Transmembrane</keyword>
<evidence type="ECO:0000313" key="3">
    <source>
        <dbReference type="EMBL" id="ORY01055.1"/>
    </source>
</evidence>
<dbReference type="OrthoDB" id="3870692at2759"/>